<feature type="region of interest" description="Disordered" evidence="1">
    <location>
        <begin position="225"/>
        <end position="289"/>
    </location>
</feature>
<keyword evidence="3" id="KW-1185">Reference proteome</keyword>
<name>A0A835T244_CHLIN</name>
<evidence type="ECO:0000313" key="2">
    <source>
        <dbReference type="EMBL" id="KAG2435617.1"/>
    </source>
</evidence>
<gene>
    <name evidence="2" type="ORF">HXX76_006820</name>
</gene>
<evidence type="ECO:0000313" key="3">
    <source>
        <dbReference type="Proteomes" id="UP000650467"/>
    </source>
</evidence>
<sequence>MVAARPAALQAVAGAMGGGLPDELSVSGPSWNCTLQMRPRCQIVGGDRVAAAEGRGVRGTGGAGATAAPAAVLELTSEQLLERAADKVWTAASVQGVASMAEAAMDAYVAAGTVDSDEQWICFSNLENLDVLLRGPFVWQLTAMAVVPCDYCPFAALQLYRAAAAAARKTPSCLQVSAARPGGRDCWSSAIEEVIRELWEDHLSPAPQPAVAAARAAAAGAAVGAGGHRAHGGGGGGSGGGGPAKTNAAGADEGPGRAPGGQPAGGEAQAEVEAEPGGELGPGSDAPACGGGGNDLQVLMHLLLLLAQAQAAVVRLDLDTA</sequence>
<comment type="caution">
    <text evidence="2">The sequence shown here is derived from an EMBL/GenBank/DDBJ whole genome shotgun (WGS) entry which is preliminary data.</text>
</comment>
<proteinExistence type="predicted"/>
<evidence type="ECO:0000256" key="1">
    <source>
        <dbReference type="SAM" id="MobiDB-lite"/>
    </source>
</evidence>
<protein>
    <submittedName>
        <fullName evidence="2">Uncharacterized protein</fullName>
    </submittedName>
</protein>
<dbReference type="AlphaFoldDB" id="A0A835T244"/>
<reference evidence="2" key="1">
    <citation type="journal article" date="2020" name="bioRxiv">
        <title>Comparative genomics of Chlamydomonas.</title>
        <authorList>
            <person name="Craig R.J."/>
            <person name="Hasan A.R."/>
            <person name="Ness R.W."/>
            <person name="Keightley P.D."/>
        </authorList>
    </citation>
    <scope>NUCLEOTIDE SEQUENCE</scope>
    <source>
        <strain evidence="2">SAG 7.73</strain>
    </source>
</reference>
<feature type="compositionally biased region" description="Gly residues" evidence="1">
    <location>
        <begin position="225"/>
        <end position="243"/>
    </location>
</feature>
<dbReference type="EMBL" id="JAEHOC010000014">
    <property type="protein sequence ID" value="KAG2435617.1"/>
    <property type="molecule type" value="Genomic_DNA"/>
</dbReference>
<accession>A0A835T244</accession>
<organism evidence="2 3">
    <name type="scientific">Chlamydomonas incerta</name>
    <dbReference type="NCBI Taxonomy" id="51695"/>
    <lineage>
        <taxon>Eukaryota</taxon>
        <taxon>Viridiplantae</taxon>
        <taxon>Chlorophyta</taxon>
        <taxon>core chlorophytes</taxon>
        <taxon>Chlorophyceae</taxon>
        <taxon>CS clade</taxon>
        <taxon>Chlamydomonadales</taxon>
        <taxon>Chlamydomonadaceae</taxon>
        <taxon>Chlamydomonas</taxon>
    </lineage>
</organism>
<dbReference type="Proteomes" id="UP000650467">
    <property type="component" value="Unassembled WGS sequence"/>
</dbReference>